<accession>A0A292PMA5</accession>
<dbReference type="AlphaFoldDB" id="A0A292PMA5"/>
<feature type="region of interest" description="Disordered" evidence="13">
    <location>
        <begin position="1"/>
        <end position="68"/>
    </location>
</feature>
<organism evidence="15 16">
    <name type="scientific">Tuber aestivum</name>
    <name type="common">summer truffle</name>
    <dbReference type="NCBI Taxonomy" id="59557"/>
    <lineage>
        <taxon>Eukaryota</taxon>
        <taxon>Fungi</taxon>
        <taxon>Dikarya</taxon>
        <taxon>Ascomycota</taxon>
        <taxon>Pezizomycotina</taxon>
        <taxon>Pezizomycetes</taxon>
        <taxon>Pezizales</taxon>
        <taxon>Tuberaceae</taxon>
        <taxon>Tuber</taxon>
    </lineage>
</organism>
<comment type="subcellular location">
    <subcellularLocation>
        <location evidence="2">Chromosome</location>
    </subcellularLocation>
    <subcellularLocation>
        <location evidence="1">Nucleus</location>
    </subcellularLocation>
</comment>
<feature type="coiled-coil region" evidence="12">
    <location>
        <begin position="904"/>
        <end position="992"/>
    </location>
</feature>
<evidence type="ECO:0000256" key="7">
    <source>
        <dbReference type="ARBA" id="ARBA00022840"/>
    </source>
</evidence>
<evidence type="ECO:0000313" key="15">
    <source>
        <dbReference type="EMBL" id="CUS08636.1"/>
    </source>
</evidence>
<keyword evidence="8 12" id="KW-0175">Coiled coil</keyword>
<evidence type="ECO:0000256" key="1">
    <source>
        <dbReference type="ARBA" id="ARBA00004123"/>
    </source>
</evidence>
<keyword evidence="7" id="KW-0067">ATP-binding</keyword>
<evidence type="ECO:0000256" key="13">
    <source>
        <dbReference type="SAM" id="MobiDB-lite"/>
    </source>
</evidence>
<dbReference type="Proteomes" id="UP001412239">
    <property type="component" value="Unassembled WGS sequence"/>
</dbReference>
<protein>
    <recommendedName>
        <fullName evidence="14">RecF/RecN/SMC N-terminal domain-containing protein</fullName>
    </recommendedName>
</protein>
<name>A0A292PMA5_9PEZI</name>
<dbReference type="InterPro" id="IPR027417">
    <property type="entry name" value="P-loop_NTPase"/>
</dbReference>
<dbReference type="GO" id="GO:0003697">
    <property type="term" value="F:single-stranded DNA binding"/>
    <property type="evidence" value="ECO:0007669"/>
    <property type="project" value="TreeGrafter"/>
</dbReference>
<evidence type="ECO:0000256" key="12">
    <source>
        <dbReference type="SAM" id="Coils"/>
    </source>
</evidence>
<comment type="similarity">
    <text evidence="3">Belongs to the SMC family. SMC6 subfamily.</text>
</comment>
<evidence type="ECO:0000313" key="16">
    <source>
        <dbReference type="Proteomes" id="UP001412239"/>
    </source>
</evidence>
<dbReference type="GO" id="GO:0030915">
    <property type="term" value="C:Smc5-Smc6 complex"/>
    <property type="evidence" value="ECO:0007669"/>
    <property type="project" value="TreeGrafter"/>
</dbReference>
<evidence type="ECO:0000256" key="3">
    <source>
        <dbReference type="ARBA" id="ARBA00006793"/>
    </source>
</evidence>
<dbReference type="InterPro" id="IPR003395">
    <property type="entry name" value="RecF/RecN/SMC_N"/>
</dbReference>
<evidence type="ECO:0000256" key="4">
    <source>
        <dbReference type="ARBA" id="ARBA00022454"/>
    </source>
</evidence>
<keyword evidence="10" id="KW-0234">DNA repair</keyword>
<keyword evidence="9" id="KW-0233">DNA recombination</keyword>
<dbReference type="SUPFAM" id="SSF52540">
    <property type="entry name" value="P-loop containing nucleoside triphosphate hydrolases"/>
    <property type="match status" value="1"/>
</dbReference>
<dbReference type="GO" id="GO:0003684">
    <property type="term" value="F:damaged DNA binding"/>
    <property type="evidence" value="ECO:0007669"/>
    <property type="project" value="TreeGrafter"/>
</dbReference>
<feature type="compositionally biased region" description="Acidic residues" evidence="13">
    <location>
        <begin position="13"/>
        <end position="29"/>
    </location>
</feature>
<keyword evidence="6" id="KW-0227">DNA damage</keyword>
<dbReference type="Pfam" id="PF02463">
    <property type="entry name" value="SMC_N"/>
    <property type="match status" value="1"/>
</dbReference>
<sequence length="1168" mass="132141">MPGPKRRRHDAPASEEEEEEGESPVEEEPTSSRNFVPSKSILVAKRPRFNYESDGGDDDLELSSSPRVPDYDFNLEELSTQRAEMEIREEMAIEKPNVFSQNMLKVSSVPAENGIIQSVTCQNFMCHRWLEIKFGPFVNFVIGHNGSGKSAILTAITLCLGGKAAATNRGTSMKSLIKEGEDTSRITVKLKNQGDGFKTEQYGNAILIERNFTRDGSSGYKLKSSDGKVISSKKEELEEICDYFGLQVDNPMTILTQDSARQFLSSSTNAEKYKFFAKGVNLEQLDQDYALIKNGIDSTDAVLHNKLADIDDLKKLMVRANKRLDQLKSHETLRDKIEVLIRQMAWAQVRDAEVELEEKVKKTNLAGNKVTKAETERETASKSFDDAHQAYEEAVDRVNKAKAKLAPVVEAKETAKEAVDNNKKELQGLLLYSVFSLLTFWHLQATEREIKGSFEGSQRKITETKNEILAEERRLSENDGGRNSRLVEEQEQHEKEAQRARDALQELEVKNTENKLALEAAKREMSKARAAVESCTEDLRDAQAHLSQIRKSEQNFMNAFDRKMPQLLSAINKEQRFKKKPVGPVGVHVTLRDPKWLHIVENILGSGLNAFLVADYEDVTILKKLMREVGLECPINVISQGRMDLEEPSPNFKTVLRILEITDDSVRRGLIVGNTIEQVILIEDLQEATDAMERKRHGDNIGMCFSINKQSPDWGHKVGGAGGGMGVTPVPPIKHASRMRSDLVAQTQQVEDQINRLRTSLDNAKNALYNKQEELRMIERDIQEYRSNRSKLNYEVHKCEDAVDKVKALLEENAQNDGKLETLKAKLKVWEERMEMNGRQYEEFVVGKENLSATASRLVAQLRAASQAASLATKHVEDAQLDEATARRRREQCLANKNHWYEKHRQYEEEAAALRAVAGEAKSRVDRYIQAASTVCPRVAVPRGDSTEALDNRLTKLKRELERAEQTLGGTAEEVTAQAQQATLSYTQARDQRASFQELLRIAISVYKERLRRWGLFQCYISARARAQFSWMMSERAFKGRLRLEHTWKPAELIIEVQPGQQDTGNRGPKTLSGGEKSFSTICLLLSLWEAMGSPIRCLDEFDVFMDAINRNISVNMMIRAAERSIGKQFILITPQTMNNQNTTNQVKIIKMRDPERNNAGQTRIDGQ</sequence>
<gene>
    <name evidence="15" type="ORF">GSTUAT00007281001</name>
</gene>
<feature type="domain" description="RecF/RecN/SMC N-terminal" evidence="14">
    <location>
        <begin position="116"/>
        <end position="1152"/>
    </location>
</feature>
<dbReference type="GO" id="GO:0005634">
    <property type="term" value="C:nucleus"/>
    <property type="evidence" value="ECO:0007669"/>
    <property type="project" value="UniProtKB-SubCell"/>
</dbReference>
<feature type="coiled-coil region" evidence="12">
    <location>
        <begin position="747"/>
        <end position="840"/>
    </location>
</feature>
<keyword evidence="16" id="KW-1185">Reference proteome</keyword>
<evidence type="ECO:0000259" key="14">
    <source>
        <dbReference type="Pfam" id="PF02463"/>
    </source>
</evidence>
<dbReference type="PANTHER" id="PTHR19306:SF6">
    <property type="entry name" value="STRUCTURAL MAINTENANCE OF CHROMOSOMES PROTEIN 6"/>
    <property type="match status" value="1"/>
</dbReference>
<evidence type="ECO:0000256" key="10">
    <source>
        <dbReference type="ARBA" id="ARBA00023204"/>
    </source>
</evidence>
<keyword evidence="4" id="KW-0158">Chromosome</keyword>
<dbReference type="Gene3D" id="3.40.50.300">
    <property type="entry name" value="P-loop containing nucleotide triphosphate hydrolases"/>
    <property type="match status" value="2"/>
</dbReference>
<feature type="coiled-coil region" evidence="12">
    <location>
        <begin position="303"/>
        <end position="330"/>
    </location>
</feature>
<dbReference type="GO" id="GO:0000724">
    <property type="term" value="P:double-strand break repair via homologous recombination"/>
    <property type="evidence" value="ECO:0007669"/>
    <property type="project" value="TreeGrafter"/>
</dbReference>
<keyword evidence="11" id="KW-0539">Nucleus</keyword>
<keyword evidence="5" id="KW-0547">Nucleotide-binding</keyword>
<dbReference type="EMBL" id="LN891121">
    <property type="protein sequence ID" value="CUS08636.1"/>
    <property type="molecule type" value="Genomic_DNA"/>
</dbReference>
<evidence type="ECO:0000256" key="6">
    <source>
        <dbReference type="ARBA" id="ARBA00022763"/>
    </source>
</evidence>
<proteinExistence type="inferred from homology"/>
<feature type="region of interest" description="Disordered" evidence="13">
    <location>
        <begin position="471"/>
        <end position="497"/>
    </location>
</feature>
<evidence type="ECO:0000256" key="5">
    <source>
        <dbReference type="ARBA" id="ARBA00022741"/>
    </source>
</evidence>
<dbReference type="GO" id="GO:0035861">
    <property type="term" value="C:site of double-strand break"/>
    <property type="evidence" value="ECO:0007669"/>
    <property type="project" value="TreeGrafter"/>
</dbReference>
<dbReference type="GO" id="GO:0005524">
    <property type="term" value="F:ATP binding"/>
    <property type="evidence" value="ECO:0007669"/>
    <property type="project" value="UniProtKB-KW"/>
</dbReference>
<evidence type="ECO:0000256" key="9">
    <source>
        <dbReference type="ARBA" id="ARBA00023172"/>
    </source>
</evidence>
<evidence type="ECO:0000256" key="8">
    <source>
        <dbReference type="ARBA" id="ARBA00023054"/>
    </source>
</evidence>
<evidence type="ECO:0000256" key="11">
    <source>
        <dbReference type="ARBA" id="ARBA00023242"/>
    </source>
</evidence>
<evidence type="ECO:0000256" key="2">
    <source>
        <dbReference type="ARBA" id="ARBA00004286"/>
    </source>
</evidence>
<reference evidence="15" key="1">
    <citation type="submission" date="2015-10" db="EMBL/GenBank/DDBJ databases">
        <authorList>
            <person name="Regsiter A."/>
            <person name="william w."/>
        </authorList>
    </citation>
    <scope>NUCLEOTIDE SEQUENCE</scope>
    <source>
        <strain evidence="15">Montdore</strain>
    </source>
</reference>
<dbReference type="PANTHER" id="PTHR19306">
    <property type="entry name" value="STRUCTURAL MAINTENANCE OF CHROMOSOMES 5,6 SMC5, SMC6"/>
    <property type="match status" value="1"/>
</dbReference>